<dbReference type="FunFam" id="3.90.550.50:FF:000001">
    <property type="entry name" value="Hexosyltransferase"/>
    <property type="match status" value="1"/>
</dbReference>
<keyword evidence="4" id="KW-0808">Transferase</keyword>
<proteinExistence type="inferred from homology"/>
<dbReference type="GO" id="GO:0016758">
    <property type="term" value="F:hexosyltransferase activity"/>
    <property type="evidence" value="ECO:0007669"/>
    <property type="project" value="InterPro"/>
</dbReference>
<evidence type="ECO:0000256" key="10">
    <source>
        <dbReference type="ARBA" id="ARBA00023180"/>
    </source>
</evidence>
<evidence type="ECO:0000256" key="9">
    <source>
        <dbReference type="ARBA" id="ARBA00023136"/>
    </source>
</evidence>
<evidence type="ECO:0000256" key="11">
    <source>
        <dbReference type="RuleBase" id="RU363063"/>
    </source>
</evidence>
<dbReference type="Pfam" id="PF01762">
    <property type="entry name" value="Galactosyl_T"/>
    <property type="match status" value="1"/>
</dbReference>
<keyword evidence="9" id="KW-0472">Membrane</keyword>
<feature type="region of interest" description="Disordered" evidence="12">
    <location>
        <begin position="396"/>
        <end position="428"/>
    </location>
</feature>
<evidence type="ECO:0000256" key="3">
    <source>
        <dbReference type="ARBA" id="ARBA00022676"/>
    </source>
</evidence>
<evidence type="ECO:0000313" key="14">
    <source>
        <dbReference type="EMBL" id="KAG5678785.1"/>
    </source>
</evidence>
<keyword evidence="10" id="KW-0325">Glycoprotein</keyword>
<dbReference type="InterPro" id="IPR002659">
    <property type="entry name" value="Glyco_trans_31"/>
</dbReference>
<feature type="signal peptide" evidence="13">
    <location>
        <begin position="1"/>
        <end position="25"/>
    </location>
</feature>
<dbReference type="EC" id="2.4.1.-" evidence="11"/>
<sequence length="428" mass="49323">MDRRSMMSLMLGVTLCVSIWHLMLQQQQEQYYDASLPSSVVLTSSSSSLVNESAFTNLIYASTSSENMLTSSLSSNNIAAALPKNDFSQLIDLDNFEFLMNPRTCKDLEQTPIVVILVHSAPDNSQKRQTIRETWGNVKNDSRSLLLFLIGNVNDVPLNEKIRIENQMYGDMVQGNFNDAYRNMTYKHVMALKWFIYFCPTAHYLLKTDDDVFVNSPLLYDILERPTTSFERLHRGRLIYCHETERAKVKRTFRSKWRVSFDEYHDKYFPSHCPGFIVLYSSDVVKPLYWKAQRLPYFWIDDVHITGTVASKLNISITSFDDVYLDQTQQKQLLETKIINDDDEEGENDDNALTISATAVALVPLTEVTHSFLFAQPNLSEMEIRKLWKLVRKLTKHNNDNNNNNSTLLASSTKHKHSNDNEVVANRV</sequence>
<keyword evidence="8 11" id="KW-0333">Golgi apparatus</keyword>
<evidence type="ECO:0000256" key="8">
    <source>
        <dbReference type="ARBA" id="ARBA00023034"/>
    </source>
</evidence>
<dbReference type="GO" id="GO:0006493">
    <property type="term" value="P:protein O-linked glycosylation"/>
    <property type="evidence" value="ECO:0007669"/>
    <property type="project" value="TreeGrafter"/>
</dbReference>
<reference evidence="14" key="1">
    <citation type="submission" date="2021-03" db="EMBL/GenBank/DDBJ databases">
        <title>Chromosome level genome of the anhydrobiotic midge Polypedilum vanderplanki.</title>
        <authorList>
            <person name="Yoshida Y."/>
            <person name="Kikawada T."/>
            <person name="Gusev O."/>
        </authorList>
    </citation>
    <scope>NUCLEOTIDE SEQUENCE</scope>
    <source>
        <strain evidence="14">NIAS01</strain>
        <tissue evidence="14">Whole body or cell culture</tissue>
    </source>
</reference>
<dbReference type="AlphaFoldDB" id="A0A9J6C9L3"/>
<evidence type="ECO:0000256" key="1">
    <source>
        <dbReference type="ARBA" id="ARBA00004323"/>
    </source>
</evidence>
<evidence type="ECO:0000256" key="6">
    <source>
        <dbReference type="ARBA" id="ARBA00022968"/>
    </source>
</evidence>
<dbReference type="Gene3D" id="3.90.550.50">
    <property type="match status" value="1"/>
</dbReference>
<name>A0A9J6C9L3_POLVA</name>
<comment type="subcellular location">
    <subcellularLocation>
        <location evidence="1 11">Golgi apparatus membrane</location>
        <topology evidence="1 11">Single-pass type II membrane protein</topology>
    </subcellularLocation>
</comment>
<evidence type="ECO:0000256" key="2">
    <source>
        <dbReference type="ARBA" id="ARBA00008661"/>
    </source>
</evidence>
<dbReference type="GO" id="GO:0000139">
    <property type="term" value="C:Golgi membrane"/>
    <property type="evidence" value="ECO:0007669"/>
    <property type="project" value="UniProtKB-SubCell"/>
</dbReference>
<evidence type="ECO:0000256" key="13">
    <source>
        <dbReference type="SAM" id="SignalP"/>
    </source>
</evidence>
<dbReference type="Proteomes" id="UP001107558">
    <property type="component" value="Chromosome 2"/>
</dbReference>
<comment type="caution">
    <text evidence="14">The sequence shown here is derived from an EMBL/GenBank/DDBJ whole genome shotgun (WGS) entry which is preliminary data.</text>
</comment>
<evidence type="ECO:0000256" key="7">
    <source>
        <dbReference type="ARBA" id="ARBA00022989"/>
    </source>
</evidence>
<accession>A0A9J6C9L3</accession>
<gene>
    <name evidence="14" type="ORF">PVAND_008423</name>
</gene>
<keyword evidence="6" id="KW-0735">Signal-anchor</keyword>
<keyword evidence="7" id="KW-1133">Transmembrane helix</keyword>
<keyword evidence="5" id="KW-0812">Transmembrane</keyword>
<organism evidence="14 15">
    <name type="scientific">Polypedilum vanderplanki</name>
    <name type="common">Sleeping chironomid midge</name>
    <dbReference type="NCBI Taxonomy" id="319348"/>
    <lineage>
        <taxon>Eukaryota</taxon>
        <taxon>Metazoa</taxon>
        <taxon>Ecdysozoa</taxon>
        <taxon>Arthropoda</taxon>
        <taxon>Hexapoda</taxon>
        <taxon>Insecta</taxon>
        <taxon>Pterygota</taxon>
        <taxon>Neoptera</taxon>
        <taxon>Endopterygota</taxon>
        <taxon>Diptera</taxon>
        <taxon>Nematocera</taxon>
        <taxon>Chironomoidea</taxon>
        <taxon>Chironomidae</taxon>
        <taxon>Chironominae</taxon>
        <taxon>Polypedilum</taxon>
        <taxon>Polypedilum</taxon>
    </lineage>
</organism>
<feature type="chain" id="PRO_5039886048" description="Hexosyltransferase" evidence="13">
    <location>
        <begin position="26"/>
        <end position="428"/>
    </location>
</feature>
<dbReference type="OrthoDB" id="115198at2759"/>
<comment type="similarity">
    <text evidence="2 11">Belongs to the glycosyltransferase 31 family.</text>
</comment>
<dbReference type="EMBL" id="JADBJN010000002">
    <property type="protein sequence ID" value="KAG5678785.1"/>
    <property type="molecule type" value="Genomic_DNA"/>
</dbReference>
<evidence type="ECO:0000313" key="15">
    <source>
        <dbReference type="Proteomes" id="UP001107558"/>
    </source>
</evidence>
<dbReference type="PANTHER" id="PTHR11214:SF376">
    <property type="entry name" value="HEXOSYLTRANSFERASE"/>
    <property type="match status" value="1"/>
</dbReference>
<evidence type="ECO:0000256" key="4">
    <source>
        <dbReference type="ARBA" id="ARBA00022679"/>
    </source>
</evidence>
<protein>
    <recommendedName>
        <fullName evidence="11">Hexosyltransferase</fullName>
        <ecNumber evidence="11">2.4.1.-</ecNumber>
    </recommendedName>
</protein>
<keyword evidence="15" id="KW-1185">Reference proteome</keyword>
<keyword evidence="3 11" id="KW-0328">Glycosyltransferase</keyword>
<evidence type="ECO:0000256" key="12">
    <source>
        <dbReference type="SAM" id="MobiDB-lite"/>
    </source>
</evidence>
<keyword evidence="13" id="KW-0732">Signal</keyword>
<dbReference type="PANTHER" id="PTHR11214">
    <property type="entry name" value="BETA-1,3-N-ACETYLGLUCOSAMINYLTRANSFERASE"/>
    <property type="match status" value="1"/>
</dbReference>
<evidence type="ECO:0000256" key="5">
    <source>
        <dbReference type="ARBA" id="ARBA00022692"/>
    </source>
</evidence>